<evidence type="ECO:0000259" key="1">
    <source>
        <dbReference type="Pfam" id="PF04127"/>
    </source>
</evidence>
<dbReference type="AlphaFoldDB" id="A0A2P2DZ94"/>
<comment type="caution">
    <text evidence="2">The sequence shown here is derived from an EMBL/GenBank/DDBJ whole genome shotgun (WGS) entry which is preliminary data.</text>
</comment>
<protein>
    <submittedName>
        <fullName evidence="2">Phosphopantothenate--cysteine ligase</fullName>
    </submittedName>
</protein>
<name>A0A2P2DZ94_9LEPT</name>
<proteinExistence type="predicted"/>
<accession>A0A2P2DZ94</accession>
<reference evidence="2 3" key="1">
    <citation type="submission" date="2018-02" db="EMBL/GenBank/DDBJ databases">
        <title>Novel Leptospira species isolated from soil and water in Japan.</title>
        <authorList>
            <person name="Nakao R."/>
            <person name="Masuzawa T."/>
        </authorList>
    </citation>
    <scope>NUCLEOTIDE SEQUENCE [LARGE SCALE GENOMIC DNA]</scope>
    <source>
        <strain evidence="2 3">YH101</strain>
    </source>
</reference>
<gene>
    <name evidence="2" type="primary">coaB</name>
    <name evidence="2" type="ORF">LPTSP4_14750</name>
</gene>
<dbReference type="Pfam" id="PF04127">
    <property type="entry name" value="DFP"/>
    <property type="match status" value="1"/>
</dbReference>
<keyword evidence="3" id="KW-1185">Reference proteome</keyword>
<dbReference type="InterPro" id="IPR007085">
    <property type="entry name" value="DNA/pantothenate-metab_flavo_C"/>
</dbReference>
<dbReference type="GO" id="GO:0016874">
    <property type="term" value="F:ligase activity"/>
    <property type="evidence" value="ECO:0007669"/>
    <property type="project" value="UniProtKB-KW"/>
</dbReference>
<dbReference type="InterPro" id="IPR035929">
    <property type="entry name" value="CoaB-like_sf"/>
</dbReference>
<dbReference type="GO" id="GO:0015937">
    <property type="term" value="P:coenzyme A biosynthetic process"/>
    <property type="evidence" value="ECO:0007669"/>
    <property type="project" value="UniProtKB-ARBA"/>
</dbReference>
<dbReference type="RefSeq" id="WP_209451998.1">
    <property type="nucleotide sequence ID" value="NZ_BFBB01000003.1"/>
</dbReference>
<dbReference type="SUPFAM" id="SSF102645">
    <property type="entry name" value="CoaB-like"/>
    <property type="match status" value="1"/>
</dbReference>
<feature type="domain" description="DNA/pantothenate metabolism flavoprotein C-terminal" evidence="1">
    <location>
        <begin position="5"/>
        <end position="221"/>
    </location>
</feature>
<keyword evidence="2" id="KW-0436">Ligase</keyword>
<sequence length="224" mass="24700">MASFKKIIITSGPTREWIDPVRYISNASSGKMGFHIAKHCLTKNIPEVVYIHGITMEAYSKVPGAKNLSVETTIQMRDQVLTELTHDSLLIMAAAPADFRPIMTAEHKIKKENSSGTKKGLLLELEENPDILMQASEYVNSQNLQNVLRVGFAAETQLLKEHALGKIKKKNIQWIVGNYVGQGKGFGEADSTITIFNALGPQKEIGPLPKEQLASQLVDFLLAV</sequence>
<dbReference type="Proteomes" id="UP000245133">
    <property type="component" value="Unassembled WGS sequence"/>
</dbReference>
<dbReference type="Gene3D" id="3.40.50.10300">
    <property type="entry name" value="CoaB-like"/>
    <property type="match status" value="1"/>
</dbReference>
<organism evidence="2 3">
    <name type="scientific">Leptospira ryugenii</name>
    <dbReference type="NCBI Taxonomy" id="1917863"/>
    <lineage>
        <taxon>Bacteria</taxon>
        <taxon>Pseudomonadati</taxon>
        <taxon>Spirochaetota</taxon>
        <taxon>Spirochaetia</taxon>
        <taxon>Leptospirales</taxon>
        <taxon>Leptospiraceae</taxon>
        <taxon>Leptospira</taxon>
    </lineage>
</organism>
<evidence type="ECO:0000313" key="3">
    <source>
        <dbReference type="Proteomes" id="UP000245133"/>
    </source>
</evidence>
<dbReference type="EMBL" id="BFBB01000003">
    <property type="protein sequence ID" value="GBF49954.1"/>
    <property type="molecule type" value="Genomic_DNA"/>
</dbReference>
<evidence type="ECO:0000313" key="2">
    <source>
        <dbReference type="EMBL" id="GBF49954.1"/>
    </source>
</evidence>